<proteinExistence type="inferred from homology"/>
<evidence type="ECO:0000313" key="6">
    <source>
        <dbReference type="Proteomes" id="UP000321907"/>
    </source>
</evidence>
<keyword evidence="6" id="KW-1185">Reference proteome</keyword>
<feature type="binding site" evidence="4">
    <location>
        <begin position="126"/>
        <end position="127"/>
    </location>
    <ligand>
        <name>substrate</name>
    </ligand>
</feature>
<comment type="similarity">
    <text evidence="4">Belongs to the MqnA/MqnD family. MqnD subfamily.</text>
</comment>
<comment type="function">
    <text evidence="4">Catalyzes the conversion of cyclic dehypoxanthine futalosine (cyclic DHFL) into 1,4-dihydroxy-6-naphthoate, a step in the biosynthesis of menaquinone (MK, vitamin K2).</text>
</comment>
<comment type="catalytic activity">
    <reaction evidence="4">
        <text>cyclic dehypoxanthinylfutalosinate = 1,4-dihydroxy-6-naphthoate + dihydroxyacetone</text>
        <dbReference type="Rhea" id="RHEA:33087"/>
        <dbReference type="ChEBI" id="CHEBI:16016"/>
        <dbReference type="ChEBI" id="CHEBI:64254"/>
        <dbReference type="ChEBI" id="CHEBI:64270"/>
        <dbReference type="EC" id="4.1.99.29"/>
    </reaction>
</comment>
<dbReference type="HAMAP" id="MF_00996">
    <property type="entry name" value="MqnD"/>
    <property type="match status" value="1"/>
</dbReference>
<dbReference type="AlphaFoldDB" id="A0A5C7FWD8"/>
<comment type="pathway">
    <text evidence="1 4">Quinol/quinone metabolism; menaquinone biosynthesis.</text>
</comment>
<evidence type="ECO:0000256" key="2">
    <source>
        <dbReference type="ARBA" id="ARBA00022428"/>
    </source>
</evidence>
<feature type="active site" description="Proton acceptor" evidence="4">
    <location>
        <position position="165"/>
    </location>
</feature>
<dbReference type="OrthoDB" id="9809439at2"/>
<dbReference type="InterPro" id="IPR003773">
    <property type="entry name" value="Menaquinone_biosynth"/>
</dbReference>
<dbReference type="Pfam" id="PF02621">
    <property type="entry name" value="VitK2_biosynth"/>
    <property type="match status" value="1"/>
</dbReference>
<dbReference type="Proteomes" id="UP000321907">
    <property type="component" value="Unassembled WGS sequence"/>
</dbReference>
<evidence type="ECO:0000313" key="5">
    <source>
        <dbReference type="EMBL" id="TXF90712.1"/>
    </source>
</evidence>
<name>A0A5C7FWD8_9BACT</name>
<dbReference type="SUPFAM" id="SSF53850">
    <property type="entry name" value="Periplasmic binding protein-like II"/>
    <property type="match status" value="1"/>
</dbReference>
<accession>A0A5C7FWD8</accession>
<dbReference type="GO" id="GO:0016830">
    <property type="term" value="F:carbon-carbon lyase activity"/>
    <property type="evidence" value="ECO:0007669"/>
    <property type="project" value="UniProtKB-UniRule"/>
</dbReference>
<keyword evidence="3 4" id="KW-0456">Lyase</keyword>
<evidence type="ECO:0000256" key="4">
    <source>
        <dbReference type="HAMAP-Rule" id="MF_00996"/>
    </source>
</evidence>
<dbReference type="PANTHER" id="PTHR37167">
    <property type="entry name" value="1,4-DIHYDROXY-6-NAPHTOATE SYNTHASE"/>
    <property type="match status" value="1"/>
</dbReference>
<dbReference type="EC" id="4.1.99.29" evidence="4"/>
<gene>
    <name evidence="4" type="primary">mqnD</name>
    <name evidence="5" type="ORF">FUA23_04530</name>
</gene>
<feature type="binding site" evidence="4">
    <location>
        <begin position="55"/>
        <end position="57"/>
    </location>
    <ligand>
        <name>substrate</name>
    </ligand>
</feature>
<dbReference type="CDD" id="cd13635">
    <property type="entry name" value="PBP2_Ttha1568_Mqnd"/>
    <property type="match status" value="1"/>
</dbReference>
<sequence length="298" mass="32850">MHLTLGFSPCPNDTFIFDALVHNRIDTEGLSFGVHLGDVEELNRLAFAGELDITKLSYHAFGHLTNTYNLLNSGSALGRGVGPLLVTKDKELAERFRARTQVQGKDEKSNVLASGDPVAIPGKYTTANYLLGLAQPHLTNKQEVLFSDIEGRVLSGEFTAGLLIHENRFTYHERGLHKLMDLGEYWESATGYAIPLGGIVVRKSLPDEVQRTFDRVLARSVRYAFDHPAASADYVAAHAQEMDAEVRRKHIALYVNQYSLDLGPAGLAAVKGFIEQGRERGVIPAGRKDYIVGFSPKQ</sequence>
<comment type="caution">
    <text evidence="5">The sequence shown here is derived from an EMBL/GenBank/DDBJ whole genome shotgun (WGS) entry which is preliminary data.</text>
</comment>
<dbReference type="InterPro" id="IPR030869">
    <property type="entry name" value="MqnD"/>
</dbReference>
<dbReference type="UniPathway" id="UPA00079"/>
<dbReference type="PANTHER" id="PTHR37167:SF1">
    <property type="entry name" value="1,4-DIHYDROXY-6-NAPHTOATE SYNTHASE"/>
    <property type="match status" value="1"/>
</dbReference>
<reference evidence="5 6" key="1">
    <citation type="submission" date="2019-08" db="EMBL/GenBank/DDBJ databases">
        <title>Lewinella sp. strain SSH13 Genome sequencing and assembly.</title>
        <authorList>
            <person name="Kim I."/>
        </authorList>
    </citation>
    <scope>NUCLEOTIDE SEQUENCE [LARGE SCALE GENOMIC DNA]</scope>
    <source>
        <strain evidence="5 6">SSH13</strain>
    </source>
</reference>
<dbReference type="RefSeq" id="WP_147929540.1">
    <property type="nucleotide sequence ID" value="NZ_VOXD01000005.1"/>
</dbReference>
<keyword evidence="2 4" id="KW-0474">Menaquinone biosynthesis</keyword>
<evidence type="ECO:0000256" key="1">
    <source>
        <dbReference type="ARBA" id="ARBA00004863"/>
    </source>
</evidence>
<dbReference type="EMBL" id="VOXD01000005">
    <property type="protein sequence ID" value="TXF90712.1"/>
    <property type="molecule type" value="Genomic_DNA"/>
</dbReference>
<protein>
    <recommendedName>
        <fullName evidence="4">1,4-dihydroxy-6-naphtoate synthase</fullName>
        <ecNumber evidence="4">4.1.99.29</ecNumber>
    </recommendedName>
    <alternativeName>
        <fullName evidence="4">Menaquinone biosynthetic enzyme MqnD</fullName>
    </alternativeName>
</protein>
<dbReference type="GO" id="GO:0009234">
    <property type="term" value="P:menaquinone biosynthetic process"/>
    <property type="evidence" value="ECO:0007669"/>
    <property type="project" value="UniProtKB-UniRule"/>
</dbReference>
<organism evidence="5 6">
    <name type="scientific">Neolewinella aurantiaca</name>
    <dbReference type="NCBI Taxonomy" id="2602767"/>
    <lineage>
        <taxon>Bacteria</taxon>
        <taxon>Pseudomonadati</taxon>
        <taxon>Bacteroidota</taxon>
        <taxon>Saprospiria</taxon>
        <taxon>Saprospirales</taxon>
        <taxon>Lewinellaceae</taxon>
        <taxon>Neolewinella</taxon>
    </lineage>
</organism>
<dbReference type="Gene3D" id="3.40.190.10">
    <property type="entry name" value="Periplasmic binding protein-like II"/>
    <property type="match status" value="2"/>
</dbReference>
<evidence type="ECO:0000256" key="3">
    <source>
        <dbReference type="ARBA" id="ARBA00023239"/>
    </source>
</evidence>